<organism evidence="1">
    <name type="scientific">Zea mays</name>
    <name type="common">Maize</name>
    <dbReference type="NCBI Taxonomy" id="4577"/>
    <lineage>
        <taxon>Eukaryota</taxon>
        <taxon>Viridiplantae</taxon>
        <taxon>Streptophyta</taxon>
        <taxon>Embryophyta</taxon>
        <taxon>Tracheophyta</taxon>
        <taxon>Spermatophyta</taxon>
        <taxon>Magnoliopsida</taxon>
        <taxon>Liliopsida</taxon>
        <taxon>Poales</taxon>
        <taxon>Poaceae</taxon>
        <taxon>PACMAD clade</taxon>
        <taxon>Panicoideae</taxon>
        <taxon>Andropogonodae</taxon>
        <taxon>Andropogoneae</taxon>
        <taxon>Tripsacinae</taxon>
        <taxon>Zea</taxon>
    </lineage>
</organism>
<dbReference type="EMBL" id="BT069025">
    <property type="protein sequence ID" value="ACN35922.1"/>
    <property type="molecule type" value="mRNA"/>
</dbReference>
<reference evidence="1" key="2">
    <citation type="submission" date="2012-06" db="EMBL/GenBank/DDBJ databases">
        <authorList>
            <person name="Yu Y."/>
            <person name="Currie J."/>
            <person name="Lomeli R."/>
            <person name="Angelova A."/>
            <person name="Collura K."/>
            <person name="Wissotski M."/>
            <person name="Campos D."/>
            <person name="Kudrna D."/>
            <person name="Golser W."/>
            <person name="Ashely E."/>
            <person name="Descour A."/>
            <person name="Fernandes J."/>
            <person name="Soderlund C."/>
            <person name="Walbot V."/>
        </authorList>
    </citation>
    <scope>NUCLEOTIDE SEQUENCE</scope>
    <source>
        <strain evidence="1">B73</strain>
    </source>
</reference>
<protein>
    <submittedName>
        <fullName evidence="1">Uncharacterized protein</fullName>
    </submittedName>
</protein>
<dbReference type="AlphaFoldDB" id="C0PL56"/>
<accession>C0PL56</accession>
<sequence>MLATAGVPVTATDEGMDCVQHHKLVWWWPPPP</sequence>
<name>C0PL56_MAIZE</name>
<proteinExistence type="evidence at transcript level"/>
<reference evidence="1" key="1">
    <citation type="journal article" date="2009" name="PLoS Genet.">
        <title>Sequencing, mapping, and analysis of 27,455 maize full-length cDNAs.</title>
        <authorList>
            <person name="Soderlund C."/>
            <person name="Descour A."/>
            <person name="Kudrna D."/>
            <person name="Bomhoff M."/>
            <person name="Boyd L."/>
            <person name="Currie J."/>
            <person name="Angelova A."/>
            <person name="Collura K."/>
            <person name="Wissotski M."/>
            <person name="Ashley E."/>
            <person name="Morrow D."/>
            <person name="Fernandes J."/>
            <person name="Walbot V."/>
            <person name="Yu Y."/>
        </authorList>
    </citation>
    <scope>NUCLEOTIDE SEQUENCE</scope>
    <source>
        <strain evidence="1">B73</strain>
    </source>
</reference>
<evidence type="ECO:0000313" key="1">
    <source>
        <dbReference type="EMBL" id="ACN35922.1"/>
    </source>
</evidence>